<gene>
    <name evidence="4" type="ORF">MKK62_03955</name>
</gene>
<protein>
    <submittedName>
        <fullName evidence="4">MCE family protein</fullName>
    </submittedName>
</protein>
<dbReference type="InterPro" id="IPR003399">
    <property type="entry name" value="Mce/MlaD"/>
</dbReference>
<dbReference type="EMBL" id="CP092488">
    <property type="protein sequence ID" value="UMB70489.1"/>
    <property type="molecule type" value="Genomic_DNA"/>
</dbReference>
<dbReference type="NCBIfam" id="TIGR00996">
    <property type="entry name" value="Mtu_fam_mce"/>
    <property type="match status" value="1"/>
</dbReference>
<evidence type="ECO:0000259" key="2">
    <source>
        <dbReference type="Pfam" id="PF02470"/>
    </source>
</evidence>
<evidence type="ECO:0000259" key="3">
    <source>
        <dbReference type="Pfam" id="PF11887"/>
    </source>
</evidence>
<proteinExistence type="predicted"/>
<dbReference type="Pfam" id="PF11887">
    <property type="entry name" value="Mce4_CUP1"/>
    <property type="match status" value="1"/>
</dbReference>
<feature type="compositionally biased region" description="Pro residues" evidence="1">
    <location>
        <begin position="447"/>
        <end position="462"/>
    </location>
</feature>
<reference evidence="4" key="1">
    <citation type="submission" date="2022-08" db="EMBL/GenBank/DDBJ databases">
        <title>Whole genome sequencing of non-tuberculosis mycobacteria type-strains.</title>
        <authorList>
            <person name="Igarashi Y."/>
            <person name="Osugi A."/>
            <person name="Mitarai S."/>
        </authorList>
    </citation>
    <scope>NUCLEOTIDE SEQUENCE</scope>
    <source>
        <strain evidence="4">DSM 45127</strain>
    </source>
</reference>
<accession>A0ABY3VSI6</accession>
<dbReference type="InterPro" id="IPR024516">
    <property type="entry name" value="Mce_C"/>
</dbReference>
<feature type="domain" description="Mce/MlaD" evidence="2">
    <location>
        <begin position="37"/>
        <end position="111"/>
    </location>
</feature>
<dbReference type="RefSeq" id="WP_240262222.1">
    <property type="nucleotide sequence ID" value="NZ_CP092488.2"/>
</dbReference>
<name>A0ABY3VSI6_9MYCO</name>
<dbReference type="InterPro" id="IPR005693">
    <property type="entry name" value="Mce"/>
</dbReference>
<keyword evidence="5" id="KW-1185">Reference proteome</keyword>
<evidence type="ECO:0000256" key="1">
    <source>
        <dbReference type="SAM" id="MobiDB-lite"/>
    </source>
</evidence>
<dbReference type="InterPro" id="IPR052336">
    <property type="entry name" value="MlaD_Phospholipid_Transporter"/>
</dbReference>
<feature type="compositionally biased region" description="Pro residues" evidence="1">
    <location>
        <begin position="431"/>
        <end position="440"/>
    </location>
</feature>
<evidence type="ECO:0000313" key="4">
    <source>
        <dbReference type="EMBL" id="UMB70489.1"/>
    </source>
</evidence>
<dbReference type="PANTHER" id="PTHR33371:SF4">
    <property type="entry name" value="INTERMEMBRANE PHOSPHOLIPID TRANSPORT SYSTEM BINDING PROTEIN MLAD"/>
    <property type="match status" value="1"/>
</dbReference>
<feature type="domain" description="Mammalian cell entry C-terminal" evidence="3">
    <location>
        <begin position="119"/>
        <end position="282"/>
    </location>
</feature>
<dbReference type="PANTHER" id="PTHR33371">
    <property type="entry name" value="INTERMEMBRANE PHOSPHOLIPID TRANSPORT SYSTEM BINDING PROTEIN MLAD-RELATED"/>
    <property type="match status" value="1"/>
</dbReference>
<dbReference type="Proteomes" id="UP001055336">
    <property type="component" value="Chromosome"/>
</dbReference>
<feature type="compositionally biased region" description="Low complexity" evidence="1">
    <location>
        <begin position="463"/>
        <end position="474"/>
    </location>
</feature>
<organism evidence="4 5">
    <name type="scientific">Mycobacterium paraterrae</name>
    <dbReference type="NCBI Taxonomy" id="577492"/>
    <lineage>
        <taxon>Bacteria</taxon>
        <taxon>Bacillati</taxon>
        <taxon>Actinomycetota</taxon>
        <taxon>Actinomycetes</taxon>
        <taxon>Mycobacteriales</taxon>
        <taxon>Mycobacteriaceae</taxon>
        <taxon>Mycobacterium</taxon>
    </lineage>
</organism>
<sequence>MSPGIPRNRLTAVAGVVLAILLLGGAAFVVRQIFFGPKTITAYFTSATAIYPGDQVRVSGVKVGTIKSIEPQGTKAKMTLHVDHDVPIPADAKAVIVTQNLVAARYVELTPSYRSSGPVMADGAVIPVDRTAIPVEWDEVKSQLMRLATDLGPNAKVTTPAVSRFIDSAANALSGDNGDKLRQTLAQLSGVARTIANGSGNIVDIIKNLQTFVTALRDSNIQMVQFNNRLATLTSVVDDNKSDLDAALNDLSSAVGEVQRFIAGTRDETSEQIDRLGKAIQPLVDQHMALENILHGAPTALSNFFNDYNADTGTIVGGFGIMDFANPVASGLIAPIPIPGCAQVQAIENVTATESGKLCALFLGPGLRVLNFNSLPIPINPFIQKGIDPANVEYTEDRLAPGGAGPKPGPPETLPAISAYTGLNGDSVVPGPAPSVPLPRIPGAAMPEPPPPSTPVPPPPSLPGMLLPAEAGHP</sequence>
<dbReference type="Pfam" id="PF02470">
    <property type="entry name" value="MlaD"/>
    <property type="match status" value="1"/>
</dbReference>
<feature type="region of interest" description="Disordered" evidence="1">
    <location>
        <begin position="396"/>
        <end position="474"/>
    </location>
</feature>
<evidence type="ECO:0000313" key="5">
    <source>
        <dbReference type="Proteomes" id="UP001055336"/>
    </source>
</evidence>